<name>A0A542DHS9_AMYCI</name>
<keyword evidence="4" id="KW-0430">Lectin</keyword>
<evidence type="ECO:0000259" key="3">
    <source>
        <dbReference type="PROSITE" id="PS50240"/>
    </source>
</evidence>
<dbReference type="PRINTS" id="PR00722">
    <property type="entry name" value="CHYMOTRYPSIN"/>
</dbReference>
<evidence type="ECO:0000256" key="1">
    <source>
        <dbReference type="ARBA" id="ARBA00007664"/>
    </source>
</evidence>
<organism evidence="4 5">
    <name type="scientific">Amycolatopsis cihanbeyliensis</name>
    <dbReference type="NCBI Taxonomy" id="1128664"/>
    <lineage>
        <taxon>Bacteria</taxon>
        <taxon>Bacillati</taxon>
        <taxon>Actinomycetota</taxon>
        <taxon>Actinomycetes</taxon>
        <taxon>Pseudonocardiales</taxon>
        <taxon>Pseudonocardiaceae</taxon>
        <taxon>Amycolatopsis</taxon>
    </lineage>
</organism>
<reference evidence="4 5" key="1">
    <citation type="submission" date="2019-06" db="EMBL/GenBank/DDBJ databases">
        <title>Sequencing the genomes of 1000 actinobacteria strains.</title>
        <authorList>
            <person name="Klenk H.-P."/>
        </authorList>
    </citation>
    <scope>NUCLEOTIDE SEQUENCE [LARGE SCALE GENOMIC DNA]</scope>
    <source>
        <strain evidence="4 5">DSM 45679</strain>
    </source>
</reference>
<dbReference type="SUPFAM" id="SSF50494">
    <property type="entry name" value="Trypsin-like serine proteases"/>
    <property type="match status" value="1"/>
</dbReference>
<dbReference type="PROSITE" id="PS50240">
    <property type="entry name" value="TRYPSIN_DOM"/>
    <property type="match status" value="1"/>
</dbReference>
<dbReference type="InterPro" id="IPR001254">
    <property type="entry name" value="Trypsin_dom"/>
</dbReference>
<evidence type="ECO:0000313" key="5">
    <source>
        <dbReference type="Proteomes" id="UP000320876"/>
    </source>
</evidence>
<proteinExistence type="inferred from homology"/>
<comment type="similarity">
    <text evidence="1">Belongs to the peptidase S1 family.</text>
</comment>
<gene>
    <name evidence="4" type="ORF">FB471_2343</name>
</gene>
<dbReference type="SMART" id="SM00020">
    <property type="entry name" value="Tryp_SPc"/>
    <property type="match status" value="1"/>
</dbReference>
<dbReference type="InterPro" id="IPR018114">
    <property type="entry name" value="TRYPSIN_HIS"/>
</dbReference>
<feature type="domain" description="Peptidase S1" evidence="3">
    <location>
        <begin position="35"/>
        <end position="257"/>
    </location>
</feature>
<comment type="caution">
    <text evidence="4">The sequence shown here is derived from an EMBL/GenBank/DDBJ whole genome shotgun (WGS) entry which is preliminary data.</text>
</comment>
<keyword evidence="5" id="KW-1185">Reference proteome</keyword>
<dbReference type="Pfam" id="PF00089">
    <property type="entry name" value="Trypsin"/>
    <property type="match status" value="1"/>
</dbReference>
<dbReference type="GO" id="GO:0030246">
    <property type="term" value="F:carbohydrate binding"/>
    <property type="evidence" value="ECO:0007669"/>
    <property type="project" value="UniProtKB-KW"/>
</dbReference>
<evidence type="ECO:0000256" key="2">
    <source>
        <dbReference type="ARBA" id="ARBA00023157"/>
    </source>
</evidence>
<dbReference type="Proteomes" id="UP000320876">
    <property type="component" value="Unassembled WGS sequence"/>
</dbReference>
<evidence type="ECO:0000313" key="4">
    <source>
        <dbReference type="EMBL" id="TQJ02610.1"/>
    </source>
</evidence>
<dbReference type="PANTHER" id="PTHR24276">
    <property type="entry name" value="POLYSERASE-RELATED"/>
    <property type="match status" value="1"/>
</dbReference>
<dbReference type="AlphaFoldDB" id="A0A542DHS9"/>
<keyword evidence="2" id="KW-1015">Disulfide bond</keyword>
<sequence>MSPMRRGARTVGVLTAVVALLVTGVQQAAAVRPAIIGGVDADQEYPFMVSLQSSSGMHRCGGSLVAPAWVVTAAHCVRTRTRLITTARIGSTDHTEGGEQVEVAETVTHPDYDPKGAGGDLALVRLATPVRAEPITLGTAPVMGSETRLLGWGQTCPTEGCGPGPRVLQQLDALVVEATGCTAEFAAEVELCTGTAEGDAGTCYGDSGGPQVARVEERWELLGASSRPGNGDRTCATAPSIYTSVPAYAEWITERIAPPSGEDDAVAQPLE</sequence>
<dbReference type="FunFam" id="2.40.10.10:FF:000068">
    <property type="entry name" value="transmembrane protease serine 2"/>
    <property type="match status" value="1"/>
</dbReference>
<dbReference type="InterPro" id="IPR050430">
    <property type="entry name" value="Peptidase_S1"/>
</dbReference>
<dbReference type="InterPro" id="IPR009003">
    <property type="entry name" value="Peptidase_S1_PA"/>
</dbReference>
<dbReference type="Gene3D" id="2.40.10.10">
    <property type="entry name" value="Trypsin-like serine proteases"/>
    <property type="match status" value="1"/>
</dbReference>
<dbReference type="GO" id="GO:0006508">
    <property type="term" value="P:proteolysis"/>
    <property type="evidence" value="ECO:0007669"/>
    <property type="project" value="InterPro"/>
</dbReference>
<dbReference type="GO" id="GO:0004252">
    <property type="term" value="F:serine-type endopeptidase activity"/>
    <property type="evidence" value="ECO:0007669"/>
    <property type="project" value="InterPro"/>
</dbReference>
<dbReference type="EMBL" id="VFML01000001">
    <property type="protein sequence ID" value="TQJ02610.1"/>
    <property type="molecule type" value="Genomic_DNA"/>
</dbReference>
<dbReference type="PANTHER" id="PTHR24276:SF98">
    <property type="entry name" value="FI18310P1-RELATED"/>
    <property type="match status" value="1"/>
</dbReference>
<dbReference type="InterPro" id="IPR043504">
    <property type="entry name" value="Peptidase_S1_PA_chymotrypsin"/>
</dbReference>
<accession>A0A542DHS9</accession>
<dbReference type="InterPro" id="IPR001314">
    <property type="entry name" value="Peptidase_S1A"/>
</dbReference>
<protein>
    <submittedName>
        <fullName evidence="4">Proteolytic lectin</fullName>
    </submittedName>
</protein>
<dbReference type="CDD" id="cd00190">
    <property type="entry name" value="Tryp_SPc"/>
    <property type="match status" value="1"/>
</dbReference>
<dbReference type="PROSITE" id="PS00134">
    <property type="entry name" value="TRYPSIN_HIS"/>
    <property type="match status" value="1"/>
</dbReference>